<feature type="compositionally biased region" description="Basic and acidic residues" evidence="1">
    <location>
        <begin position="57"/>
        <end position="72"/>
    </location>
</feature>
<accession>A0ABR1RCT5</accession>
<proteinExistence type="predicted"/>
<evidence type="ECO:0000313" key="2">
    <source>
        <dbReference type="EMBL" id="KAK8008407.1"/>
    </source>
</evidence>
<dbReference type="EMBL" id="JAQQWI010000016">
    <property type="protein sequence ID" value="KAK8008407.1"/>
    <property type="molecule type" value="Genomic_DNA"/>
</dbReference>
<dbReference type="Proteomes" id="UP001396898">
    <property type="component" value="Unassembled WGS sequence"/>
</dbReference>
<evidence type="ECO:0000256" key="1">
    <source>
        <dbReference type="SAM" id="MobiDB-lite"/>
    </source>
</evidence>
<evidence type="ECO:0000313" key="3">
    <source>
        <dbReference type="Proteomes" id="UP001396898"/>
    </source>
</evidence>
<organism evidence="2 3">
    <name type="scientific">Apiospora marii</name>
    <dbReference type="NCBI Taxonomy" id="335849"/>
    <lineage>
        <taxon>Eukaryota</taxon>
        <taxon>Fungi</taxon>
        <taxon>Dikarya</taxon>
        <taxon>Ascomycota</taxon>
        <taxon>Pezizomycotina</taxon>
        <taxon>Sordariomycetes</taxon>
        <taxon>Xylariomycetidae</taxon>
        <taxon>Amphisphaeriales</taxon>
        <taxon>Apiosporaceae</taxon>
        <taxon>Apiospora</taxon>
    </lineage>
</organism>
<feature type="region of interest" description="Disordered" evidence="1">
    <location>
        <begin position="43"/>
        <end position="110"/>
    </location>
</feature>
<feature type="compositionally biased region" description="Basic and acidic residues" evidence="1">
    <location>
        <begin position="91"/>
        <end position="110"/>
    </location>
</feature>
<protein>
    <submittedName>
        <fullName evidence="2">Uncharacterized protein</fullName>
    </submittedName>
</protein>
<comment type="caution">
    <text evidence="2">The sequence shown here is derived from an EMBL/GenBank/DDBJ whole genome shotgun (WGS) entry which is preliminary data.</text>
</comment>
<reference evidence="2 3" key="1">
    <citation type="submission" date="2023-01" db="EMBL/GenBank/DDBJ databases">
        <title>Analysis of 21 Apiospora genomes using comparative genomics revels a genus with tremendous synthesis potential of carbohydrate active enzymes and secondary metabolites.</title>
        <authorList>
            <person name="Sorensen T."/>
        </authorList>
    </citation>
    <scope>NUCLEOTIDE SEQUENCE [LARGE SCALE GENOMIC DNA]</scope>
    <source>
        <strain evidence="2 3">CBS 20057</strain>
    </source>
</reference>
<keyword evidence="3" id="KW-1185">Reference proteome</keyword>
<sequence>MRIQLAKWALNKIHPRARLLHLPLPLHSAAVTTAKLLNPFSLPQTARRFQTQAATRQRGDRKPKNGRFDNKRGRGRGGRGGGRGGGGGGGRDNKDKGEGKRRDLGRNADG</sequence>
<feature type="compositionally biased region" description="Gly residues" evidence="1">
    <location>
        <begin position="78"/>
        <end position="90"/>
    </location>
</feature>
<feature type="compositionally biased region" description="Low complexity" evidence="1">
    <location>
        <begin position="44"/>
        <end position="56"/>
    </location>
</feature>
<name>A0ABR1RCT5_9PEZI</name>
<gene>
    <name evidence="2" type="ORF">PG991_010958</name>
</gene>